<proteinExistence type="predicted"/>
<dbReference type="Proteomes" id="UP000076744">
    <property type="component" value="Unassembled WGS sequence"/>
</dbReference>
<dbReference type="GeneID" id="30019152"/>
<dbReference type="AlphaFoldDB" id="A0A168B405"/>
<dbReference type="OrthoDB" id="5209158at2759"/>
<gene>
    <name evidence="2" type="ORF">ISF_02860</name>
</gene>
<keyword evidence="3" id="KW-1185">Reference proteome</keyword>
<feature type="compositionally biased region" description="Basic residues" evidence="1">
    <location>
        <begin position="171"/>
        <end position="183"/>
    </location>
</feature>
<evidence type="ECO:0000313" key="3">
    <source>
        <dbReference type="Proteomes" id="UP000076744"/>
    </source>
</evidence>
<feature type="compositionally biased region" description="Low complexity" evidence="1">
    <location>
        <begin position="76"/>
        <end position="95"/>
    </location>
</feature>
<feature type="region of interest" description="Disordered" evidence="1">
    <location>
        <begin position="1"/>
        <end position="40"/>
    </location>
</feature>
<dbReference type="EMBL" id="AZHB01000005">
    <property type="protein sequence ID" value="OAA69590.1"/>
    <property type="molecule type" value="Genomic_DNA"/>
</dbReference>
<feature type="compositionally biased region" description="Basic residues" evidence="1">
    <location>
        <begin position="63"/>
        <end position="72"/>
    </location>
</feature>
<feature type="region of interest" description="Disordered" evidence="1">
    <location>
        <begin position="63"/>
        <end position="183"/>
    </location>
</feature>
<name>A0A168B405_CORFA</name>
<sequence>MSPSNSIRAAHLPRDTGFPEPFCSGRNTTLPHPEADLSPNACIGQEDVHVDFTRKRTGLSFLHRSKKHRKGTLVHGALAASQSSAGQSAVSLVSSTAPGGGGGDSRPQTRERSSSSSHRQPLRRPHSNSQPSIVETPPSPMGSKYARDSFATTRRDEEETPPTSPDDASVKSKRRLLNKFRRR</sequence>
<organism evidence="2 3">
    <name type="scientific">Cordyceps fumosorosea (strain ARSEF 2679)</name>
    <name type="common">Isaria fumosorosea</name>
    <dbReference type="NCBI Taxonomy" id="1081104"/>
    <lineage>
        <taxon>Eukaryota</taxon>
        <taxon>Fungi</taxon>
        <taxon>Dikarya</taxon>
        <taxon>Ascomycota</taxon>
        <taxon>Pezizomycotina</taxon>
        <taxon>Sordariomycetes</taxon>
        <taxon>Hypocreomycetidae</taxon>
        <taxon>Hypocreales</taxon>
        <taxon>Cordycipitaceae</taxon>
        <taxon>Cordyceps</taxon>
    </lineage>
</organism>
<accession>A0A168B405</accession>
<dbReference type="RefSeq" id="XP_018706194.1">
    <property type="nucleotide sequence ID" value="XM_018846466.1"/>
</dbReference>
<reference evidence="2 3" key="1">
    <citation type="journal article" date="2016" name="Genome Biol. Evol.">
        <title>Divergent and convergent evolution of fungal pathogenicity.</title>
        <authorList>
            <person name="Shang Y."/>
            <person name="Xiao G."/>
            <person name="Zheng P."/>
            <person name="Cen K."/>
            <person name="Zhan S."/>
            <person name="Wang C."/>
        </authorList>
    </citation>
    <scope>NUCLEOTIDE SEQUENCE [LARGE SCALE GENOMIC DNA]</scope>
    <source>
        <strain evidence="2 3">ARSEF 2679</strain>
    </source>
</reference>
<evidence type="ECO:0000256" key="1">
    <source>
        <dbReference type="SAM" id="MobiDB-lite"/>
    </source>
</evidence>
<evidence type="ECO:0000313" key="2">
    <source>
        <dbReference type="EMBL" id="OAA69590.1"/>
    </source>
</evidence>
<comment type="caution">
    <text evidence="2">The sequence shown here is derived from an EMBL/GenBank/DDBJ whole genome shotgun (WGS) entry which is preliminary data.</text>
</comment>
<protein>
    <submittedName>
        <fullName evidence="2">Uncharacterized protein</fullName>
    </submittedName>
</protein>